<dbReference type="Gene3D" id="3.40.50.1820">
    <property type="entry name" value="alpha/beta hydrolase"/>
    <property type="match status" value="1"/>
</dbReference>
<dbReference type="Proteomes" id="UP001549921">
    <property type="component" value="Unassembled WGS sequence"/>
</dbReference>
<comment type="caution">
    <text evidence="1">The sequence shown here is derived from an EMBL/GenBank/DDBJ whole genome shotgun (WGS) entry which is preliminary data.</text>
</comment>
<protein>
    <submittedName>
        <fullName evidence="1">Uncharacterized protein</fullName>
    </submittedName>
</protein>
<reference evidence="1 2" key="1">
    <citation type="submission" date="2024-06" db="EMBL/GenBank/DDBJ databases">
        <title>A chromosome-level genome assembly of beet webworm, Loxostege sticticalis.</title>
        <authorList>
            <person name="Zhang Y."/>
        </authorList>
    </citation>
    <scope>NUCLEOTIDE SEQUENCE [LARGE SCALE GENOMIC DNA]</scope>
    <source>
        <strain evidence="1">AQ028</strain>
        <tissue evidence="1">Male pupae</tissue>
    </source>
</reference>
<gene>
    <name evidence="1" type="ORF">ABMA28_014229</name>
</gene>
<name>A0ABD0TG20_LOXSC</name>
<evidence type="ECO:0000313" key="1">
    <source>
        <dbReference type="EMBL" id="KAL0842011.1"/>
    </source>
</evidence>
<accession>A0ABD0TG20</accession>
<dbReference type="SUPFAM" id="SSF53474">
    <property type="entry name" value="alpha/beta-Hydrolases"/>
    <property type="match status" value="1"/>
</dbReference>
<organism evidence="1 2">
    <name type="scientific">Loxostege sticticalis</name>
    <name type="common">Beet webworm moth</name>
    <dbReference type="NCBI Taxonomy" id="481309"/>
    <lineage>
        <taxon>Eukaryota</taxon>
        <taxon>Metazoa</taxon>
        <taxon>Ecdysozoa</taxon>
        <taxon>Arthropoda</taxon>
        <taxon>Hexapoda</taxon>
        <taxon>Insecta</taxon>
        <taxon>Pterygota</taxon>
        <taxon>Neoptera</taxon>
        <taxon>Endopterygota</taxon>
        <taxon>Lepidoptera</taxon>
        <taxon>Glossata</taxon>
        <taxon>Ditrysia</taxon>
        <taxon>Pyraloidea</taxon>
        <taxon>Crambidae</taxon>
        <taxon>Pyraustinae</taxon>
        <taxon>Loxostege</taxon>
    </lineage>
</organism>
<dbReference type="InterPro" id="IPR029058">
    <property type="entry name" value="AB_hydrolase_fold"/>
</dbReference>
<dbReference type="AlphaFoldDB" id="A0ABD0TG20"/>
<dbReference type="EMBL" id="JBEDNZ010000005">
    <property type="protein sequence ID" value="KAL0842011.1"/>
    <property type="molecule type" value="Genomic_DNA"/>
</dbReference>
<sequence length="164" mass="19453">MQNFSSIRHREFHQTNIRKIKPLHQKNINWHRAGLEPATFGYPGHCSYQLRELHKIWHLGTRKSVALESVKYLAQRGTKPSTKDPNKYHFSRDSRLKCPTLYINAIDSPFSSDEYSIEMREVIEKNNPDYEIHFMSGTHYVHLNNPERLAPLIKQFMNKHNLRI</sequence>
<evidence type="ECO:0000313" key="2">
    <source>
        <dbReference type="Proteomes" id="UP001549921"/>
    </source>
</evidence>
<proteinExistence type="predicted"/>